<keyword evidence="3" id="KW-1185">Reference proteome</keyword>
<comment type="caution">
    <text evidence="2">The sequence shown here is derived from an EMBL/GenBank/DDBJ whole genome shotgun (WGS) entry which is preliminary data.</text>
</comment>
<dbReference type="PANTHER" id="PTHR47481">
    <property type="match status" value="1"/>
</dbReference>
<dbReference type="Proteomes" id="UP000235145">
    <property type="component" value="Unassembled WGS sequence"/>
</dbReference>
<organism evidence="2 3">
    <name type="scientific">Lactuca sativa</name>
    <name type="common">Garden lettuce</name>
    <dbReference type="NCBI Taxonomy" id="4236"/>
    <lineage>
        <taxon>Eukaryota</taxon>
        <taxon>Viridiplantae</taxon>
        <taxon>Streptophyta</taxon>
        <taxon>Embryophyta</taxon>
        <taxon>Tracheophyta</taxon>
        <taxon>Spermatophyta</taxon>
        <taxon>Magnoliopsida</taxon>
        <taxon>eudicotyledons</taxon>
        <taxon>Gunneridae</taxon>
        <taxon>Pentapetalae</taxon>
        <taxon>asterids</taxon>
        <taxon>campanulids</taxon>
        <taxon>Asterales</taxon>
        <taxon>Asteraceae</taxon>
        <taxon>Cichorioideae</taxon>
        <taxon>Cichorieae</taxon>
        <taxon>Lactucinae</taxon>
        <taxon>Lactuca</taxon>
    </lineage>
</organism>
<evidence type="ECO:0008006" key="4">
    <source>
        <dbReference type="Google" id="ProtNLM"/>
    </source>
</evidence>
<feature type="compositionally biased region" description="Low complexity" evidence="1">
    <location>
        <begin position="223"/>
        <end position="240"/>
    </location>
</feature>
<sequence length="322" mass="35744">MSTFVSNIKSSKIATAITCKLNRSNFQLWKAQLVPIFKGVQLFGYLDGSIKSPLAKVSTGVDAEARETNNPEYNSWMVQDQAVIGGLLSSITKEILQVNCRLLFTLCFQHNIKVTLYIRTQLSKTWKGDLSAAEYYQKMTTLADTMENISHPMTDDEVIGYILVGLGPGHGDLFTAIIVLSDQLKVTLPKFYSYLTAHEAQATITNSMTEFTSSANSVTRQGSNQPRQNSNNPKNNQRSNYHGAGSNKGRGRGQSRRNGGPRCQVRFILGHSALNCRNRFNHAYQADDYCGGNSVTTSPYNGDQNWYIDTRATDLLDQCLSP</sequence>
<accession>A0A9R1W218</accession>
<dbReference type="EMBL" id="NBSK02000004">
    <property type="protein sequence ID" value="KAJ0214523.1"/>
    <property type="molecule type" value="Genomic_DNA"/>
</dbReference>
<dbReference type="AlphaFoldDB" id="A0A9R1W218"/>
<evidence type="ECO:0000313" key="2">
    <source>
        <dbReference type="EMBL" id="KAJ0214523.1"/>
    </source>
</evidence>
<evidence type="ECO:0000256" key="1">
    <source>
        <dbReference type="SAM" id="MobiDB-lite"/>
    </source>
</evidence>
<proteinExistence type="predicted"/>
<evidence type="ECO:0000313" key="3">
    <source>
        <dbReference type="Proteomes" id="UP000235145"/>
    </source>
</evidence>
<reference evidence="2 3" key="1">
    <citation type="journal article" date="2017" name="Nat. Commun.">
        <title>Genome assembly with in vitro proximity ligation data and whole-genome triplication in lettuce.</title>
        <authorList>
            <person name="Reyes-Chin-Wo S."/>
            <person name="Wang Z."/>
            <person name="Yang X."/>
            <person name="Kozik A."/>
            <person name="Arikit S."/>
            <person name="Song C."/>
            <person name="Xia L."/>
            <person name="Froenicke L."/>
            <person name="Lavelle D.O."/>
            <person name="Truco M.J."/>
            <person name="Xia R."/>
            <person name="Zhu S."/>
            <person name="Xu C."/>
            <person name="Xu H."/>
            <person name="Xu X."/>
            <person name="Cox K."/>
            <person name="Korf I."/>
            <person name="Meyers B.C."/>
            <person name="Michelmore R.W."/>
        </authorList>
    </citation>
    <scope>NUCLEOTIDE SEQUENCE [LARGE SCALE GENOMIC DNA]</scope>
    <source>
        <strain evidence="3">cv. Salinas</strain>
        <tissue evidence="2">Seedlings</tissue>
    </source>
</reference>
<dbReference type="PANTHER" id="PTHR47481:SF39">
    <property type="entry name" value="TRANSCRIPTION FACTOR INTERACTOR AND REGULATOR CCHC(ZN) FAMILY"/>
    <property type="match status" value="1"/>
</dbReference>
<name>A0A9R1W218_LACSA</name>
<feature type="region of interest" description="Disordered" evidence="1">
    <location>
        <begin position="212"/>
        <end position="262"/>
    </location>
</feature>
<feature type="compositionally biased region" description="Polar residues" evidence="1">
    <location>
        <begin position="212"/>
        <end position="222"/>
    </location>
</feature>
<protein>
    <recommendedName>
        <fullName evidence="4">Retrotransposon Copia-like N-terminal domain-containing protein</fullName>
    </recommendedName>
</protein>
<gene>
    <name evidence="2" type="ORF">LSAT_V11C400210300</name>
</gene>